<keyword evidence="1" id="KW-1133">Transmembrane helix</keyword>
<dbReference type="PATRIC" id="fig|937777.3.peg.3502"/>
<dbReference type="HOGENOM" id="CLU_2463972_0_0_0"/>
<keyword evidence="1" id="KW-0812">Transmembrane</keyword>
<proteinExistence type="predicted"/>
<feature type="transmembrane region" description="Helical" evidence="1">
    <location>
        <begin position="7"/>
        <end position="27"/>
    </location>
</feature>
<dbReference type="RefSeq" id="WP_015237222.1">
    <property type="nucleotide sequence ID" value="NC_019793.1"/>
</dbReference>
<dbReference type="STRING" id="937777.Deipe_3491"/>
<keyword evidence="3" id="KW-1185">Reference proteome</keyword>
<name>L0A645_DEIPD</name>
<dbReference type="AlphaFoldDB" id="L0A645"/>
<evidence type="ECO:0000313" key="3">
    <source>
        <dbReference type="Proteomes" id="UP000010467"/>
    </source>
</evidence>
<accession>L0A645</accession>
<dbReference type="OrthoDB" id="73184at2"/>
<gene>
    <name evidence="2" type="ordered locus">Deipe_3491</name>
</gene>
<dbReference type="Proteomes" id="UP000010467">
    <property type="component" value="Chromosome"/>
</dbReference>
<evidence type="ECO:0000256" key="1">
    <source>
        <dbReference type="SAM" id="Phobius"/>
    </source>
</evidence>
<keyword evidence="1" id="KW-0472">Membrane</keyword>
<dbReference type="KEGG" id="dpd:Deipe_3491"/>
<protein>
    <submittedName>
        <fullName evidence="2">Uncharacterized protein</fullName>
    </submittedName>
</protein>
<dbReference type="EMBL" id="CP003382">
    <property type="protein sequence ID" value="AFZ68924.1"/>
    <property type="molecule type" value="Genomic_DNA"/>
</dbReference>
<organism evidence="2 3">
    <name type="scientific">Deinococcus peraridilitoris (strain DSM 19664 / LMG 22246 / CIP 109416 / KR-200)</name>
    <dbReference type="NCBI Taxonomy" id="937777"/>
    <lineage>
        <taxon>Bacteria</taxon>
        <taxon>Thermotogati</taxon>
        <taxon>Deinococcota</taxon>
        <taxon>Deinococci</taxon>
        <taxon>Deinococcales</taxon>
        <taxon>Deinococcaceae</taxon>
        <taxon>Deinococcus</taxon>
    </lineage>
</organism>
<sequence length="81" mass="8924">MKPDPGLLPLGNLIILLVLALLLFAALVDLWRAPVWMLAALFAARLGVQLLRARHDPASRRPAAWLVDVVLLVLLVTQTPR</sequence>
<reference evidence="3" key="1">
    <citation type="submission" date="2012-03" db="EMBL/GenBank/DDBJ databases">
        <title>Complete sequence of chromosome of Deinococcus peraridilitoris DSM 19664.</title>
        <authorList>
            <person name="Lucas S."/>
            <person name="Copeland A."/>
            <person name="Lapidus A."/>
            <person name="Glavina del Rio T."/>
            <person name="Dalin E."/>
            <person name="Tice H."/>
            <person name="Bruce D."/>
            <person name="Goodwin L."/>
            <person name="Pitluck S."/>
            <person name="Peters L."/>
            <person name="Mikhailova N."/>
            <person name="Lu M."/>
            <person name="Kyrpides N."/>
            <person name="Mavromatis K."/>
            <person name="Ivanova N."/>
            <person name="Brettin T."/>
            <person name="Detter J.C."/>
            <person name="Han C."/>
            <person name="Larimer F."/>
            <person name="Land M."/>
            <person name="Hauser L."/>
            <person name="Markowitz V."/>
            <person name="Cheng J.-F."/>
            <person name="Hugenholtz P."/>
            <person name="Woyke T."/>
            <person name="Wu D."/>
            <person name="Pukall R."/>
            <person name="Steenblock K."/>
            <person name="Brambilla E."/>
            <person name="Klenk H.-P."/>
            <person name="Eisen J.A."/>
        </authorList>
    </citation>
    <scope>NUCLEOTIDE SEQUENCE [LARGE SCALE GENOMIC DNA]</scope>
    <source>
        <strain evidence="3">DSM 19664 / LMG 22246 / CIP 109416 / KR-200</strain>
    </source>
</reference>
<evidence type="ECO:0000313" key="2">
    <source>
        <dbReference type="EMBL" id="AFZ68924.1"/>
    </source>
</evidence>